<dbReference type="RefSeq" id="WP_152605630.1">
    <property type="nucleotide sequence ID" value="NZ_AXCY01000036.1"/>
</dbReference>
<keyword evidence="1" id="KW-0732">Signal</keyword>
<dbReference type="EMBL" id="AXCY01000036">
    <property type="protein sequence ID" value="KGM10893.1"/>
    <property type="molecule type" value="Genomic_DNA"/>
</dbReference>
<dbReference type="OrthoDB" id="5147897at2"/>
<gene>
    <name evidence="2" type="ORF">N868_08585</name>
</gene>
<reference evidence="2 3" key="1">
    <citation type="submission" date="2013-08" db="EMBL/GenBank/DDBJ databases">
        <title>Genome sequencing of Cellulomonas carbonis T26.</title>
        <authorList>
            <person name="Chen F."/>
            <person name="Li Y."/>
            <person name="Wang G."/>
        </authorList>
    </citation>
    <scope>NUCLEOTIDE SEQUENCE [LARGE SCALE GENOMIC DNA]</scope>
    <source>
        <strain evidence="2 3">T26</strain>
    </source>
</reference>
<comment type="caution">
    <text evidence="2">The sequence shown here is derived from an EMBL/GenBank/DDBJ whole genome shotgun (WGS) entry which is preliminary data.</text>
</comment>
<organism evidence="2 3">
    <name type="scientific">Cellulomonas carbonis T26</name>
    <dbReference type="NCBI Taxonomy" id="947969"/>
    <lineage>
        <taxon>Bacteria</taxon>
        <taxon>Bacillati</taxon>
        <taxon>Actinomycetota</taxon>
        <taxon>Actinomycetes</taxon>
        <taxon>Micrococcales</taxon>
        <taxon>Cellulomonadaceae</taxon>
        <taxon>Cellulomonas</taxon>
    </lineage>
</organism>
<feature type="signal peptide" evidence="1">
    <location>
        <begin position="1"/>
        <end position="30"/>
    </location>
</feature>
<evidence type="ECO:0000313" key="2">
    <source>
        <dbReference type="EMBL" id="KGM10893.1"/>
    </source>
</evidence>
<name>A0A0A0BQZ7_9CELL</name>
<reference evidence="2 3" key="2">
    <citation type="journal article" date="2015" name="Stand. Genomic Sci.">
        <title>Draft genome sequence of Cellulomonas carbonis T26(T) and comparative analysis of six Cellulomonas genomes.</title>
        <authorList>
            <person name="Zhuang W."/>
            <person name="Zhang S."/>
            <person name="Xia X."/>
            <person name="Wang G."/>
        </authorList>
    </citation>
    <scope>NUCLEOTIDE SEQUENCE [LARGE SCALE GENOMIC DNA]</scope>
    <source>
        <strain evidence="2 3">T26</strain>
    </source>
</reference>
<protein>
    <submittedName>
        <fullName evidence="2">Uncharacterized protein</fullName>
    </submittedName>
</protein>
<accession>A0A0A0BQZ7</accession>
<feature type="chain" id="PRO_5001959701" evidence="1">
    <location>
        <begin position="31"/>
        <end position="155"/>
    </location>
</feature>
<keyword evidence="3" id="KW-1185">Reference proteome</keyword>
<proteinExistence type="predicted"/>
<evidence type="ECO:0000313" key="3">
    <source>
        <dbReference type="Proteomes" id="UP000029839"/>
    </source>
</evidence>
<dbReference type="AlphaFoldDB" id="A0A0A0BQZ7"/>
<evidence type="ECO:0000256" key="1">
    <source>
        <dbReference type="SAM" id="SignalP"/>
    </source>
</evidence>
<dbReference type="Proteomes" id="UP000029839">
    <property type="component" value="Unassembled WGS sequence"/>
</dbReference>
<sequence length="155" mass="15789">MGLVSTGRRVLGVAAAMALAVGVAAAPASANSDSDSRSYGGVTLSTYVYIDDWSGWDNCGYFRTYAKTSKQVAALTHSVEWDPIGIGASATIKGVGVSISGNSGGSPTATFTNRYTTYAGMSGTACASWSTVYLGVFSSGSTKVGGHYLTSTSHV</sequence>